<organism evidence="4 5">
    <name type="scientific">Pirellula staleyi (strain ATCC 27377 / DSM 6068 / ICPB 4128)</name>
    <name type="common">Pirella staleyi</name>
    <dbReference type="NCBI Taxonomy" id="530564"/>
    <lineage>
        <taxon>Bacteria</taxon>
        <taxon>Pseudomonadati</taxon>
        <taxon>Planctomycetota</taxon>
        <taxon>Planctomycetia</taxon>
        <taxon>Pirellulales</taxon>
        <taxon>Pirellulaceae</taxon>
        <taxon>Pirellula</taxon>
    </lineage>
</organism>
<name>D2QWG0_PIRSD</name>
<dbReference type="HOGENOM" id="CLU_014411_2_0_0"/>
<dbReference type="Proteomes" id="UP000001887">
    <property type="component" value="Chromosome"/>
</dbReference>
<accession>D2QWG0</accession>
<dbReference type="PANTHER" id="PTHR34847">
    <property type="entry name" value="NODULATION PROTEIN U"/>
    <property type="match status" value="1"/>
</dbReference>
<proteinExistence type="inferred from homology"/>
<dbReference type="InterPro" id="IPR003696">
    <property type="entry name" value="Carbtransf_dom"/>
</dbReference>
<dbReference type="eggNOG" id="COG2192">
    <property type="taxonomic scope" value="Bacteria"/>
</dbReference>
<dbReference type="Gene3D" id="3.90.870.20">
    <property type="entry name" value="Carbamoyltransferase, C-terminal domain"/>
    <property type="match status" value="1"/>
</dbReference>
<dbReference type="KEGG" id="psl:Psta_3099"/>
<dbReference type="CDD" id="cd24098">
    <property type="entry name" value="ASKHA_NBD_TobZ_N"/>
    <property type="match status" value="1"/>
</dbReference>
<reference evidence="4 5" key="1">
    <citation type="journal article" date="2009" name="Stand. Genomic Sci.">
        <title>Complete genome sequence of Pirellula staleyi type strain (ATCC 27377).</title>
        <authorList>
            <person name="Clum A."/>
            <person name="Tindall B.J."/>
            <person name="Sikorski J."/>
            <person name="Ivanova N."/>
            <person name="Mavrommatis K."/>
            <person name="Lucas S."/>
            <person name="Glavina del Rio T."/>
            <person name="Nolan M."/>
            <person name="Chen F."/>
            <person name="Tice H."/>
            <person name="Pitluck S."/>
            <person name="Cheng J.F."/>
            <person name="Chertkov O."/>
            <person name="Brettin T."/>
            <person name="Han C."/>
            <person name="Detter J.C."/>
            <person name="Kuske C."/>
            <person name="Bruce D."/>
            <person name="Goodwin L."/>
            <person name="Ovchinikova G."/>
            <person name="Pati A."/>
            <person name="Mikhailova N."/>
            <person name="Chen A."/>
            <person name="Palaniappan K."/>
            <person name="Land M."/>
            <person name="Hauser L."/>
            <person name="Chang Y.J."/>
            <person name="Jeffries C.D."/>
            <person name="Chain P."/>
            <person name="Rohde M."/>
            <person name="Goker M."/>
            <person name="Bristow J."/>
            <person name="Eisen J.A."/>
            <person name="Markowitz V."/>
            <person name="Hugenholtz P."/>
            <person name="Kyrpides N.C."/>
            <person name="Klenk H.P."/>
            <person name="Lapidus A."/>
        </authorList>
    </citation>
    <scope>NUCLEOTIDE SEQUENCE [LARGE SCALE GENOMIC DNA]</scope>
    <source>
        <strain evidence="5">ATCC 27377 / DSM 6068 / ICPB 4128</strain>
    </source>
</reference>
<keyword evidence="4" id="KW-0808">Transferase</keyword>
<evidence type="ECO:0000256" key="1">
    <source>
        <dbReference type="ARBA" id="ARBA00006129"/>
    </source>
</evidence>
<feature type="domain" description="Carbamoyltransferase" evidence="2">
    <location>
        <begin position="4"/>
        <end position="341"/>
    </location>
</feature>
<gene>
    <name evidence="4" type="ordered locus">Psta_3099</name>
</gene>
<evidence type="ECO:0000313" key="5">
    <source>
        <dbReference type="Proteomes" id="UP000001887"/>
    </source>
</evidence>
<dbReference type="EMBL" id="CP001848">
    <property type="protein sequence ID" value="ADB17763.1"/>
    <property type="molecule type" value="Genomic_DNA"/>
</dbReference>
<dbReference type="STRING" id="530564.Psta_3099"/>
<dbReference type="PANTHER" id="PTHR34847:SF1">
    <property type="entry name" value="NODULATION PROTEIN U"/>
    <property type="match status" value="1"/>
</dbReference>
<dbReference type="InterPro" id="IPR031730">
    <property type="entry name" value="Carbam_trans_C"/>
</dbReference>
<evidence type="ECO:0000259" key="2">
    <source>
        <dbReference type="Pfam" id="PF02543"/>
    </source>
</evidence>
<sequence precursor="true">MTAILGISAHFHDAAAALLVDGKIVAAAEEERFTRRKHDPSFPRHSIEFCLKKAGLSRDDVAVVAYYEKPILKFDRLLETALAHAPRGFFRFHDAMSEWLSSKLWMRRTLRQQFPGRSTKLMFCQHHESHAASAFYPSPFEESAILTVDGVGEWSTTAIGIGRGNRLQLIEHLEYPHSLGLFYSAMTVYCGFEVNEGEYKLMGLAAYGVPRFREQLIEHVVQRRGDGSFRLNPKFFSFSYSDRMFTRALEQLLEGPPRSAESTMQERYCDVAASAQAVLEMVLLDLAHRARERTGLRKLTLAGGVALNGVATAKLLESGLFDDIWIQPAAGDSGGALGAALLAWHELQGCPRDFSNSTPQGNNCWGPALADAEIETLLQQERRAASRLQPSELIAFVAQELARGKVVGWCDGRMEFGPRALGHRSILADPRRASMQQRLNEKIKFREDFRPFAPAVLAEYAERWFELPRGAKSPYMMLVGLVRSLQERSERFGPSDTEACWRDGLKRADRCWDLPAITHVDRSARIQTVESDAHPRFHALLTEFERLTGSPVLLNTSFNLRGEPIVCSAHDALRTFDASGIDWLVLGDFVVGKTSAAITTSEVAPLPGVGHALA</sequence>
<dbReference type="Pfam" id="PF02543">
    <property type="entry name" value="Carbam_trans_N"/>
    <property type="match status" value="1"/>
</dbReference>
<dbReference type="AlphaFoldDB" id="D2QWG0"/>
<dbReference type="OrthoDB" id="9780777at2"/>
<evidence type="ECO:0000259" key="3">
    <source>
        <dbReference type="Pfam" id="PF16861"/>
    </source>
</evidence>
<dbReference type="SUPFAM" id="SSF53067">
    <property type="entry name" value="Actin-like ATPase domain"/>
    <property type="match status" value="1"/>
</dbReference>
<dbReference type="InterPro" id="IPR038152">
    <property type="entry name" value="Carbam_trans_C_sf"/>
</dbReference>
<comment type="similarity">
    <text evidence="1">Belongs to the NodU/CmcH family.</text>
</comment>
<dbReference type="InterPro" id="IPR043129">
    <property type="entry name" value="ATPase_NBD"/>
</dbReference>
<protein>
    <submittedName>
        <fullName evidence="4">Carbamoyltransferase</fullName>
    </submittedName>
</protein>
<dbReference type="GO" id="GO:0016740">
    <property type="term" value="F:transferase activity"/>
    <property type="evidence" value="ECO:0007669"/>
    <property type="project" value="UniProtKB-KW"/>
</dbReference>
<dbReference type="Gene3D" id="3.30.420.40">
    <property type="match status" value="2"/>
</dbReference>
<dbReference type="Pfam" id="PF16861">
    <property type="entry name" value="Carbam_trans_C"/>
    <property type="match status" value="1"/>
</dbReference>
<dbReference type="InterPro" id="IPR051338">
    <property type="entry name" value="NodU/CmcH_Carbamoyltrnsfr"/>
</dbReference>
<keyword evidence="5" id="KW-1185">Reference proteome</keyword>
<evidence type="ECO:0000313" key="4">
    <source>
        <dbReference type="EMBL" id="ADB17763.1"/>
    </source>
</evidence>
<feature type="domain" description="Carbamoyltransferase C-terminal" evidence="3">
    <location>
        <begin position="398"/>
        <end position="593"/>
    </location>
</feature>